<evidence type="ECO:0000259" key="3">
    <source>
        <dbReference type="Pfam" id="PF20270"/>
    </source>
</evidence>
<organism evidence="4 5">
    <name type="scientific">Actinomadura bangladeshensis</name>
    <dbReference type="NCBI Taxonomy" id="453573"/>
    <lineage>
        <taxon>Bacteria</taxon>
        <taxon>Bacillati</taxon>
        <taxon>Actinomycetota</taxon>
        <taxon>Actinomycetes</taxon>
        <taxon>Streptosporangiales</taxon>
        <taxon>Thermomonosporaceae</taxon>
        <taxon>Actinomadura</taxon>
    </lineage>
</organism>
<evidence type="ECO:0000313" key="5">
    <source>
        <dbReference type="Proteomes" id="UP000475532"/>
    </source>
</evidence>
<dbReference type="EMBL" id="JAAGLI010001118">
    <property type="protein sequence ID" value="NEA29000.1"/>
    <property type="molecule type" value="Genomic_DNA"/>
</dbReference>
<dbReference type="RefSeq" id="WP_163063743.1">
    <property type="nucleotide sequence ID" value="NZ_JAAGLI010001118.1"/>
</dbReference>
<dbReference type="Pfam" id="PF20269">
    <property type="entry name" value="CATRA-N"/>
    <property type="match status" value="1"/>
</dbReference>
<feature type="transmembrane region" description="Helical" evidence="1">
    <location>
        <begin position="463"/>
        <end position="481"/>
    </location>
</feature>
<sequence length="491" mass="51672">MLLQAEALVAHVFVAAEGSTGDEDRRYLLGVWRACDEVLGMTDGVAGLDADPPTGWDETPAASGVLAARTRPGGGVHQAILRRERDVFCLSVILEPDPSEGIGWAELDARWSRALAAPTRGTVGTARIFVARLGADTTDRVHADELVAGVPAEEGAAALWPERGIAVPEGFMVWEASAPDDRRVERRLVVIARRDGDHDLSDWTWIGPGAVLPPLAGYLLNAARLRFELRIWDDGEGTRRLREDTDAVVGRLLATVTASAGRGRGEAELIDASRELVSLQTRAMGLADRTARLQEMSRTVAIAAANLAGFGGGTRLGGLFADDRALAEWFGRRLDDEIAYLDAASQRAGQVGALADQLLLRDRQRRQESVNLGLTGVVGAVLMVLAAVQSLGYDVPLPKPVEPAVVTALGAFALLASLVVLRVVVPDQRWPKVLVRAAVGGVAASLGWVAASAVGGAEAGPGWAVLSAGVGFVAGVLGASVSRKLRSTAGR</sequence>
<name>A0A6L9QU10_9ACTN</name>
<dbReference type="InterPro" id="IPR046923">
    <property type="entry name" value="CATRA-C"/>
</dbReference>
<feature type="domain" description="CASPASE and TPR Repeat-Associated C-terminal" evidence="3">
    <location>
        <begin position="213"/>
        <end position="348"/>
    </location>
</feature>
<feature type="transmembrane region" description="Helical" evidence="1">
    <location>
        <begin position="404"/>
        <end position="425"/>
    </location>
</feature>
<evidence type="ECO:0000259" key="2">
    <source>
        <dbReference type="Pfam" id="PF20269"/>
    </source>
</evidence>
<evidence type="ECO:0000313" key="4">
    <source>
        <dbReference type="EMBL" id="NEA29000.1"/>
    </source>
</evidence>
<reference evidence="4 5" key="1">
    <citation type="submission" date="2020-01" db="EMBL/GenBank/DDBJ databases">
        <title>Insect and environment-associated Actinomycetes.</title>
        <authorList>
            <person name="Currrie C."/>
            <person name="Chevrette M."/>
            <person name="Carlson C."/>
            <person name="Stubbendieck R."/>
            <person name="Wendt-Pienkowski E."/>
        </authorList>
    </citation>
    <scope>NUCLEOTIDE SEQUENCE [LARGE SCALE GENOMIC DNA]</scope>
    <source>
        <strain evidence="4 5">SID10258</strain>
    </source>
</reference>
<feature type="domain" description="CASPASE and TPR Repeat-Associated N-terminal" evidence="2">
    <location>
        <begin position="7"/>
        <end position="205"/>
    </location>
</feature>
<protein>
    <submittedName>
        <fullName evidence="4">Uncharacterized protein</fullName>
    </submittedName>
</protein>
<dbReference type="NCBIfam" id="NF038357">
    <property type="entry name" value="BN6_48550_fam"/>
    <property type="match status" value="1"/>
</dbReference>
<keyword evidence="1" id="KW-0812">Transmembrane</keyword>
<keyword evidence="1" id="KW-0472">Membrane</keyword>
<dbReference type="Pfam" id="PF20270">
    <property type="entry name" value="CATRA-C"/>
    <property type="match status" value="1"/>
</dbReference>
<comment type="caution">
    <text evidence="4">The sequence shown here is derived from an EMBL/GenBank/DDBJ whole genome shotgun (WGS) entry which is preliminary data.</text>
</comment>
<accession>A0A6L9QU10</accession>
<evidence type="ECO:0000256" key="1">
    <source>
        <dbReference type="SAM" id="Phobius"/>
    </source>
</evidence>
<dbReference type="InterPro" id="IPR046922">
    <property type="entry name" value="CATRA-N"/>
</dbReference>
<dbReference type="AlphaFoldDB" id="A0A6L9QU10"/>
<feature type="transmembrane region" description="Helical" evidence="1">
    <location>
        <begin position="370"/>
        <end position="392"/>
    </location>
</feature>
<dbReference type="Proteomes" id="UP000475532">
    <property type="component" value="Unassembled WGS sequence"/>
</dbReference>
<keyword evidence="1" id="KW-1133">Transmembrane helix</keyword>
<feature type="transmembrane region" description="Helical" evidence="1">
    <location>
        <begin position="437"/>
        <end position="457"/>
    </location>
</feature>
<proteinExistence type="predicted"/>
<gene>
    <name evidence="4" type="ORF">G3I70_41845</name>
</gene>